<dbReference type="Proteomes" id="UP001055879">
    <property type="component" value="Linkage Group LG07"/>
</dbReference>
<reference evidence="2" key="1">
    <citation type="journal article" date="2022" name="Mol. Ecol. Resour.">
        <title>The genomes of chicory, endive, great burdock and yacon provide insights into Asteraceae palaeo-polyploidization history and plant inulin production.</title>
        <authorList>
            <person name="Fan W."/>
            <person name="Wang S."/>
            <person name="Wang H."/>
            <person name="Wang A."/>
            <person name="Jiang F."/>
            <person name="Liu H."/>
            <person name="Zhao H."/>
            <person name="Xu D."/>
            <person name="Zhang Y."/>
        </authorList>
    </citation>
    <scope>NUCLEOTIDE SEQUENCE [LARGE SCALE GENOMIC DNA]</scope>
    <source>
        <strain evidence="2">cv. Niubang</strain>
    </source>
</reference>
<reference evidence="1 2" key="2">
    <citation type="journal article" date="2022" name="Mol. Ecol. Resour.">
        <title>The genomes of chicory, endive, great burdock and yacon provide insights into Asteraceae paleo-polyploidization history and plant inulin production.</title>
        <authorList>
            <person name="Fan W."/>
            <person name="Wang S."/>
            <person name="Wang H."/>
            <person name="Wang A."/>
            <person name="Jiang F."/>
            <person name="Liu H."/>
            <person name="Zhao H."/>
            <person name="Xu D."/>
            <person name="Zhang Y."/>
        </authorList>
    </citation>
    <scope>NUCLEOTIDE SEQUENCE [LARGE SCALE GENOMIC DNA]</scope>
    <source>
        <strain evidence="2">cv. Niubang</strain>
    </source>
</reference>
<dbReference type="EMBL" id="CM042053">
    <property type="protein sequence ID" value="KAI3716079.1"/>
    <property type="molecule type" value="Genomic_DNA"/>
</dbReference>
<comment type="caution">
    <text evidence="1">The sequence shown here is derived from an EMBL/GenBank/DDBJ whole genome shotgun (WGS) entry which is preliminary data.</text>
</comment>
<protein>
    <submittedName>
        <fullName evidence="1">Uncharacterized protein</fullName>
    </submittedName>
</protein>
<proteinExistence type="predicted"/>
<keyword evidence="2" id="KW-1185">Reference proteome</keyword>
<accession>A0ACB9B2G9</accession>
<evidence type="ECO:0000313" key="1">
    <source>
        <dbReference type="EMBL" id="KAI3716079.1"/>
    </source>
</evidence>
<organism evidence="1 2">
    <name type="scientific">Arctium lappa</name>
    <name type="common">Greater burdock</name>
    <name type="synonym">Lappa major</name>
    <dbReference type="NCBI Taxonomy" id="4217"/>
    <lineage>
        <taxon>Eukaryota</taxon>
        <taxon>Viridiplantae</taxon>
        <taxon>Streptophyta</taxon>
        <taxon>Embryophyta</taxon>
        <taxon>Tracheophyta</taxon>
        <taxon>Spermatophyta</taxon>
        <taxon>Magnoliopsida</taxon>
        <taxon>eudicotyledons</taxon>
        <taxon>Gunneridae</taxon>
        <taxon>Pentapetalae</taxon>
        <taxon>asterids</taxon>
        <taxon>campanulids</taxon>
        <taxon>Asterales</taxon>
        <taxon>Asteraceae</taxon>
        <taxon>Carduoideae</taxon>
        <taxon>Cardueae</taxon>
        <taxon>Arctiinae</taxon>
        <taxon>Arctium</taxon>
    </lineage>
</organism>
<sequence>MMIRSMPSQAPYVSHPRLPTTTICCSLRSNSYIPKLEAFSRSKIDRIVKDLPLIEKAENDLAEYCSTLEGDSSYNCWRAYFDLKELQKEAPKEVVEKVILESGGGVKSLIGCLHGIAGIHKARRNQLQQQSGSKSSSNSNSDKIRSRARRECPVPDGIPKSWEEMEEEEKWKMPDSSFTRLLRSKGTFPAWYSPSPDHETD</sequence>
<name>A0ACB9B2G9_ARCLA</name>
<evidence type="ECO:0000313" key="2">
    <source>
        <dbReference type="Proteomes" id="UP001055879"/>
    </source>
</evidence>
<gene>
    <name evidence="1" type="ORF">L6452_23147</name>
</gene>